<comment type="similarity">
    <text evidence="2">Belongs to the dynactin subunit 2 family.</text>
</comment>
<evidence type="ECO:0000256" key="2">
    <source>
        <dbReference type="ARBA" id="ARBA00006176"/>
    </source>
</evidence>
<evidence type="ECO:0000313" key="6">
    <source>
        <dbReference type="EnsemblMetazoa" id="SMAR007373-PA"/>
    </source>
</evidence>
<proteinExistence type="inferred from homology"/>
<dbReference type="GO" id="GO:0005869">
    <property type="term" value="C:dynactin complex"/>
    <property type="evidence" value="ECO:0007669"/>
    <property type="project" value="InterPro"/>
</dbReference>
<dbReference type="EMBL" id="JH431784">
    <property type="status" value="NOT_ANNOTATED_CDS"/>
    <property type="molecule type" value="Genomic_DNA"/>
</dbReference>
<accession>T1J1F4</accession>
<dbReference type="AlphaFoldDB" id="T1J1F4"/>
<reference evidence="7" key="1">
    <citation type="submission" date="2011-05" db="EMBL/GenBank/DDBJ databases">
        <authorList>
            <person name="Richards S.R."/>
            <person name="Qu J."/>
            <person name="Jiang H."/>
            <person name="Jhangiani S.N."/>
            <person name="Agravi P."/>
            <person name="Goodspeed R."/>
            <person name="Gross S."/>
            <person name="Mandapat C."/>
            <person name="Jackson L."/>
            <person name="Mathew T."/>
            <person name="Pu L."/>
            <person name="Thornton R."/>
            <person name="Saada N."/>
            <person name="Wilczek-Boney K.B."/>
            <person name="Lee S."/>
            <person name="Kovar C."/>
            <person name="Wu Y."/>
            <person name="Scherer S.E."/>
            <person name="Worley K.C."/>
            <person name="Muzny D.M."/>
            <person name="Gibbs R."/>
        </authorList>
    </citation>
    <scope>NUCLEOTIDE SEQUENCE</scope>
    <source>
        <strain evidence="7">Brora</strain>
    </source>
</reference>
<protein>
    <recommendedName>
        <fullName evidence="8">Dynactin subunit 2</fullName>
    </recommendedName>
</protein>
<keyword evidence="5" id="KW-0175">Coiled coil</keyword>
<sequence length="378" mass="42769">MADPKYANLPGIAYDQPDVFETSDLPEVDQAAFDIGDESESVEHFSDRISRYRRIGYDVTSGDFEMAGEGEHETPQQKYQRLQHELRELMEDVSQIKQNVKADEKSDQNSVAITAKQVGNLEKQLVELKLEQVLSSEIIANLSDPQGTLQKKLLNQVESFTKTGSLSTGKKDPAPKSSGDNQLIYELHYKPEQVKFLQSAKVAEFERRIEKLESLIGHNQDKMLTLTNDTNQKHLLGMVSALSSKVSLLDPEQLDMIEGRLHIFSQKLHAISEKTPVDTADKQSKISEMYQIVKKMESLNVTLPEVVERMVALKGLHEQALQFSKTVTQLDLTQQQIQAAIKDNKKLLKEVQENFSKNMTVIKNNVTNLDSRISELKK</sequence>
<dbReference type="InterPro" id="IPR028133">
    <property type="entry name" value="Dynamitin"/>
</dbReference>
<dbReference type="Proteomes" id="UP000014500">
    <property type="component" value="Unassembled WGS sequence"/>
</dbReference>
<dbReference type="EnsemblMetazoa" id="SMAR007373-RA">
    <property type="protein sequence ID" value="SMAR007373-PA"/>
    <property type="gene ID" value="SMAR007373"/>
</dbReference>
<name>T1J1F4_STRMM</name>
<dbReference type="OMA" id="YKFGDWE"/>
<evidence type="ECO:0008006" key="8">
    <source>
        <dbReference type="Google" id="ProtNLM"/>
    </source>
</evidence>
<keyword evidence="7" id="KW-1185">Reference proteome</keyword>
<dbReference type="STRING" id="126957.T1J1F4"/>
<reference evidence="6" key="2">
    <citation type="submission" date="2015-02" db="UniProtKB">
        <authorList>
            <consortium name="EnsemblMetazoa"/>
        </authorList>
    </citation>
    <scope>IDENTIFICATION</scope>
</reference>
<dbReference type="eggNOG" id="KOG3958">
    <property type="taxonomic scope" value="Eukaryota"/>
</dbReference>
<dbReference type="GO" id="GO:0005737">
    <property type="term" value="C:cytoplasm"/>
    <property type="evidence" value="ECO:0007669"/>
    <property type="project" value="UniProtKB-SubCell"/>
</dbReference>
<comment type="subcellular location">
    <subcellularLocation>
        <location evidence="1">Cytoplasm</location>
    </subcellularLocation>
</comment>
<dbReference type="HOGENOM" id="CLU_049964_1_0_1"/>
<dbReference type="GO" id="GO:0007017">
    <property type="term" value="P:microtubule-based process"/>
    <property type="evidence" value="ECO:0007669"/>
    <property type="project" value="InterPro"/>
</dbReference>
<evidence type="ECO:0000256" key="4">
    <source>
        <dbReference type="ARBA" id="ARBA00023017"/>
    </source>
</evidence>
<feature type="coiled-coil region" evidence="5">
    <location>
        <begin position="79"/>
        <end position="131"/>
    </location>
</feature>
<dbReference type="Pfam" id="PF04912">
    <property type="entry name" value="Dynamitin"/>
    <property type="match status" value="1"/>
</dbReference>
<dbReference type="PhylomeDB" id="T1J1F4"/>
<keyword evidence="3" id="KW-0963">Cytoplasm</keyword>
<keyword evidence="4" id="KW-0243">Dynein</keyword>
<dbReference type="PANTHER" id="PTHR15346">
    <property type="entry name" value="DYNACTIN SUBUNIT"/>
    <property type="match status" value="1"/>
</dbReference>
<organism evidence="6 7">
    <name type="scientific">Strigamia maritima</name>
    <name type="common">European centipede</name>
    <name type="synonym">Geophilus maritimus</name>
    <dbReference type="NCBI Taxonomy" id="126957"/>
    <lineage>
        <taxon>Eukaryota</taxon>
        <taxon>Metazoa</taxon>
        <taxon>Ecdysozoa</taxon>
        <taxon>Arthropoda</taxon>
        <taxon>Myriapoda</taxon>
        <taxon>Chilopoda</taxon>
        <taxon>Pleurostigmophora</taxon>
        <taxon>Geophilomorpha</taxon>
        <taxon>Linotaeniidae</taxon>
        <taxon>Strigamia</taxon>
    </lineage>
</organism>
<evidence type="ECO:0000256" key="3">
    <source>
        <dbReference type="ARBA" id="ARBA00022490"/>
    </source>
</evidence>
<evidence type="ECO:0000256" key="5">
    <source>
        <dbReference type="SAM" id="Coils"/>
    </source>
</evidence>
<dbReference type="GO" id="GO:0030286">
    <property type="term" value="C:dynein complex"/>
    <property type="evidence" value="ECO:0007669"/>
    <property type="project" value="UniProtKB-KW"/>
</dbReference>
<evidence type="ECO:0000313" key="7">
    <source>
        <dbReference type="Proteomes" id="UP000014500"/>
    </source>
</evidence>
<evidence type="ECO:0000256" key="1">
    <source>
        <dbReference type="ARBA" id="ARBA00004496"/>
    </source>
</evidence>